<keyword evidence="1" id="KW-1133">Transmembrane helix</keyword>
<keyword evidence="3" id="KW-1185">Reference proteome</keyword>
<gene>
    <name evidence="2" type="ORF">KV395_15960</name>
</gene>
<dbReference type="EMBL" id="CP078075">
    <property type="protein sequence ID" value="WDM45633.1"/>
    <property type="molecule type" value="Genomic_DNA"/>
</dbReference>
<feature type="transmembrane region" description="Helical" evidence="1">
    <location>
        <begin position="16"/>
        <end position="41"/>
    </location>
</feature>
<accession>A0ABY7XVZ1</accession>
<dbReference type="Proteomes" id="UP001215097">
    <property type="component" value="Chromosome"/>
</dbReference>
<evidence type="ECO:0000256" key="1">
    <source>
        <dbReference type="SAM" id="Phobius"/>
    </source>
</evidence>
<keyword evidence="1" id="KW-0472">Membrane</keyword>
<evidence type="ECO:0000313" key="2">
    <source>
        <dbReference type="EMBL" id="WDM45633.1"/>
    </source>
</evidence>
<evidence type="ECO:0000313" key="3">
    <source>
        <dbReference type="Proteomes" id="UP001215097"/>
    </source>
</evidence>
<protein>
    <submittedName>
        <fullName evidence="2">Uncharacterized protein</fullName>
    </submittedName>
</protein>
<organism evidence="2 3">
    <name type="scientific">Microbacterium luteolum</name>
    <name type="common">Aureobacterium luteolum</name>
    <dbReference type="NCBI Taxonomy" id="69367"/>
    <lineage>
        <taxon>Bacteria</taxon>
        <taxon>Bacillati</taxon>
        <taxon>Actinomycetota</taxon>
        <taxon>Actinomycetes</taxon>
        <taxon>Micrococcales</taxon>
        <taxon>Microbacteriaceae</taxon>
        <taxon>Microbacterium</taxon>
    </lineage>
</organism>
<name>A0ABY7XVZ1_MICLT</name>
<sequence>MIGGDDVAKFFQGLGWFFLLIVRGLALWVLIPIAFLAWLMVHSWAQRASLGQAISWYDGIFCMLLIKGPLRPLVRLEGEARFHAISQMRTLPPFRLGRLFDLV</sequence>
<keyword evidence="1" id="KW-0812">Transmembrane</keyword>
<proteinExistence type="predicted"/>
<dbReference type="RefSeq" id="WP_282214790.1">
    <property type="nucleotide sequence ID" value="NZ_BAAAUN010000001.1"/>
</dbReference>
<reference evidence="2 3" key="1">
    <citation type="submission" date="2021-06" db="EMBL/GenBank/DDBJ databases">
        <title>Genome-based taxonomic framework of Microbacterium strains isolated from marine environment, the description of four new species and reclassification of four preexisting species.</title>
        <authorList>
            <person name="Lee S.D."/>
            <person name="Kim S.-M."/>
            <person name="Byeon Y.-S."/>
            <person name="Yang H.L."/>
            <person name="Kim I.S."/>
        </authorList>
    </citation>
    <scope>NUCLEOTIDE SEQUENCE [LARGE SCALE GENOMIC DNA]</scope>
    <source>
        <strain evidence="2 3">KACC 14465</strain>
    </source>
</reference>